<dbReference type="Gene3D" id="3.10.129.10">
    <property type="entry name" value="Hotdog Thioesterase"/>
    <property type="match status" value="1"/>
</dbReference>
<dbReference type="Pfam" id="PF13452">
    <property type="entry name" value="FAS1_DH_region"/>
    <property type="match status" value="1"/>
</dbReference>
<dbReference type="InterPro" id="IPR029069">
    <property type="entry name" value="HotDog_dom_sf"/>
</dbReference>
<accession>A0A1E3S604</accession>
<dbReference type="RefSeq" id="WP_069422131.1">
    <property type="nucleotide sequence ID" value="NZ_CBCRZH010000079.1"/>
</dbReference>
<evidence type="ECO:0000259" key="1">
    <source>
        <dbReference type="Pfam" id="PF13452"/>
    </source>
</evidence>
<dbReference type="CDD" id="cd03441">
    <property type="entry name" value="R_hydratase_like"/>
    <property type="match status" value="1"/>
</dbReference>
<name>A0A1E3S604_MYCIE</name>
<proteinExistence type="predicted"/>
<reference evidence="2 3" key="1">
    <citation type="submission" date="2017-02" db="EMBL/GenBank/DDBJ databases">
        <title>The new phylogeny of genus Mycobacterium.</title>
        <authorList>
            <person name="Tortoli E."/>
            <person name="Trovato A."/>
            <person name="Cirillo D.M."/>
        </authorList>
    </citation>
    <scope>NUCLEOTIDE SEQUENCE [LARGE SCALE GENOMIC DNA]</scope>
    <source>
        <strain evidence="2 3">DSM 44049</strain>
    </source>
</reference>
<protein>
    <recommendedName>
        <fullName evidence="1">FAS1-like dehydratase domain-containing protein</fullName>
    </recommendedName>
</protein>
<dbReference type="InterPro" id="IPR039569">
    <property type="entry name" value="FAS1-like_DH_region"/>
</dbReference>
<dbReference type="AlphaFoldDB" id="A0A1E3S604"/>
<dbReference type="OrthoDB" id="3688340at2"/>
<dbReference type="SUPFAM" id="SSF54637">
    <property type="entry name" value="Thioesterase/thiol ester dehydrase-isomerase"/>
    <property type="match status" value="1"/>
</dbReference>
<evidence type="ECO:0000313" key="3">
    <source>
        <dbReference type="Proteomes" id="UP000192739"/>
    </source>
</evidence>
<gene>
    <name evidence="2" type="ORF">BST27_24720</name>
</gene>
<feature type="domain" description="FAS1-like dehydratase" evidence="1">
    <location>
        <begin position="11"/>
        <end position="153"/>
    </location>
</feature>
<organism evidence="2 3">
    <name type="scientific">Mycobacterium intermedium</name>
    <dbReference type="NCBI Taxonomy" id="28445"/>
    <lineage>
        <taxon>Bacteria</taxon>
        <taxon>Bacillati</taxon>
        <taxon>Actinomycetota</taxon>
        <taxon>Actinomycetes</taxon>
        <taxon>Mycobacteriales</taxon>
        <taxon>Mycobacteriaceae</taxon>
        <taxon>Mycobacterium</taxon>
        <taxon>Mycobacterium simiae complex</taxon>
    </lineage>
</organism>
<keyword evidence="3" id="KW-1185">Reference proteome</keyword>
<dbReference type="Proteomes" id="UP000192739">
    <property type="component" value="Unassembled WGS sequence"/>
</dbReference>
<dbReference type="EMBL" id="MVHT01000091">
    <property type="protein sequence ID" value="ORA96643.1"/>
    <property type="molecule type" value="Genomic_DNA"/>
</dbReference>
<dbReference type="STRING" id="28445.BHQ20_26460"/>
<sequence length="161" mass="18564">MSMIPDRLRAAIGVWHEQDGPVFPIDASDIRRWAIATHWPEEPPRLFWDEDYASTTRWGGIIAPDDFNPFAWPIQPPDAGPAQYALPQPGEPGQRVLNGGVQFTFGEPMRPGDVITSRWRIKDATERKGKLGQMLYVQLERELRNQRNEIVRTRIDTLIRY</sequence>
<comment type="caution">
    <text evidence="2">The sequence shown here is derived from an EMBL/GenBank/DDBJ whole genome shotgun (WGS) entry which is preliminary data.</text>
</comment>
<evidence type="ECO:0000313" key="2">
    <source>
        <dbReference type="EMBL" id="ORA96643.1"/>
    </source>
</evidence>